<dbReference type="Gene3D" id="3.30.470.20">
    <property type="entry name" value="ATP-grasp fold, B domain"/>
    <property type="match status" value="1"/>
</dbReference>
<dbReference type="EMBL" id="BMSV01000024">
    <property type="protein sequence ID" value="GGQ34054.1"/>
    <property type="molecule type" value="Genomic_DNA"/>
</dbReference>
<dbReference type="AlphaFoldDB" id="A0A918EML2"/>
<protein>
    <submittedName>
        <fullName evidence="1">Uncharacterized protein</fullName>
    </submittedName>
</protein>
<keyword evidence="2" id="KW-1185">Reference proteome</keyword>
<gene>
    <name evidence="1" type="ORF">GCM10010249_60530</name>
</gene>
<evidence type="ECO:0000313" key="2">
    <source>
        <dbReference type="Proteomes" id="UP000654123"/>
    </source>
</evidence>
<evidence type="ECO:0000313" key="1">
    <source>
        <dbReference type="EMBL" id="GGQ34054.1"/>
    </source>
</evidence>
<dbReference type="Proteomes" id="UP000654123">
    <property type="component" value="Unassembled WGS sequence"/>
</dbReference>
<reference evidence="1" key="2">
    <citation type="submission" date="2020-09" db="EMBL/GenBank/DDBJ databases">
        <authorList>
            <person name="Sun Q."/>
            <person name="Ohkuma M."/>
        </authorList>
    </citation>
    <scope>NUCLEOTIDE SEQUENCE</scope>
    <source>
        <strain evidence="1">JCM 4335</strain>
    </source>
</reference>
<sequence>MFCEIAGRWGGGGIRAGFYHRTGVDIISAMLQAQLGEPMPVPSREGDDLTGYTLIYASGERMRRDFHLNEPWVIQCNLRVRAGDVPKVPTAWDRSIAAITVRGETEDQVAERLAACEEAFQSCFR</sequence>
<name>A0A918EML2_9ACTN</name>
<organism evidence="1 2">
    <name type="scientific">Streptomyces roseolilacinus</name>
    <dbReference type="NCBI Taxonomy" id="66904"/>
    <lineage>
        <taxon>Bacteria</taxon>
        <taxon>Bacillati</taxon>
        <taxon>Actinomycetota</taxon>
        <taxon>Actinomycetes</taxon>
        <taxon>Kitasatosporales</taxon>
        <taxon>Streptomycetaceae</taxon>
        <taxon>Streptomyces</taxon>
    </lineage>
</organism>
<reference evidence="1" key="1">
    <citation type="journal article" date="2014" name="Int. J. Syst. Evol. Microbiol.">
        <title>Complete genome sequence of Corynebacterium casei LMG S-19264T (=DSM 44701T), isolated from a smear-ripened cheese.</title>
        <authorList>
            <consortium name="US DOE Joint Genome Institute (JGI-PGF)"/>
            <person name="Walter F."/>
            <person name="Albersmeier A."/>
            <person name="Kalinowski J."/>
            <person name="Ruckert C."/>
        </authorList>
    </citation>
    <scope>NUCLEOTIDE SEQUENCE</scope>
    <source>
        <strain evidence="1">JCM 4335</strain>
    </source>
</reference>
<accession>A0A918EML2</accession>
<comment type="caution">
    <text evidence="1">The sequence shown here is derived from an EMBL/GenBank/DDBJ whole genome shotgun (WGS) entry which is preliminary data.</text>
</comment>
<proteinExistence type="predicted"/>